<keyword evidence="3" id="KW-0436">Ligase</keyword>
<dbReference type="InterPro" id="IPR010080">
    <property type="entry name" value="Thioester_reductase-like_dom"/>
</dbReference>
<dbReference type="SUPFAM" id="SSF57850">
    <property type="entry name" value="RING/U-box"/>
    <property type="match status" value="1"/>
</dbReference>
<dbReference type="PANTHER" id="PTHR43272:SF91">
    <property type="entry name" value="CARRIER DOMAIN-CONTAINING PROTEIN"/>
    <property type="match status" value="1"/>
</dbReference>
<name>A0A813UFL8_9BILA</name>
<dbReference type="SUPFAM" id="SSF56801">
    <property type="entry name" value="Acetyl-CoA synthetase-like"/>
    <property type="match status" value="1"/>
</dbReference>
<dbReference type="InterPro" id="IPR042099">
    <property type="entry name" value="ANL_N_sf"/>
</dbReference>
<keyword evidence="15" id="KW-1185">Reference proteome</keyword>
<keyword evidence="1" id="KW-0596">Phosphopantetheine</keyword>
<dbReference type="InterPro" id="IPR043145">
    <property type="entry name" value="Znf_ZZ_sf"/>
</dbReference>
<organism evidence="13 15">
    <name type="scientific">Didymodactylos carnosus</name>
    <dbReference type="NCBI Taxonomy" id="1234261"/>
    <lineage>
        <taxon>Eukaryota</taxon>
        <taxon>Metazoa</taxon>
        <taxon>Spiralia</taxon>
        <taxon>Gnathifera</taxon>
        <taxon>Rotifera</taxon>
        <taxon>Eurotatoria</taxon>
        <taxon>Bdelloidea</taxon>
        <taxon>Philodinida</taxon>
        <taxon>Philodinidae</taxon>
        <taxon>Didymodactylos</taxon>
    </lineage>
</organism>
<dbReference type="Proteomes" id="UP000663829">
    <property type="component" value="Unassembled WGS sequence"/>
</dbReference>
<dbReference type="InterPro" id="IPR020845">
    <property type="entry name" value="AMP-binding_CS"/>
</dbReference>
<dbReference type="InterPro" id="IPR000873">
    <property type="entry name" value="AMP-dep_synth/lig_dom"/>
</dbReference>
<evidence type="ECO:0000259" key="11">
    <source>
        <dbReference type="Pfam" id="PF00569"/>
    </source>
</evidence>
<gene>
    <name evidence="13" type="ORF">GPM918_LOCUS4633</name>
    <name evidence="14" type="ORF">SRO942_LOCUS4634</name>
</gene>
<dbReference type="GO" id="GO:0005783">
    <property type="term" value="C:endoplasmic reticulum"/>
    <property type="evidence" value="ECO:0007669"/>
    <property type="project" value="TreeGrafter"/>
</dbReference>
<comment type="caution">
    <text evidence="13">The sequence shown here is derived from an EMBL/GenBank/DDBJ whole genome shotgun (WGS) entry which is preliminary data.</text>
</comment>
<dbReference type="AlphaFoldDB" id="A0A813UFL8"/>
<feature type="domain" description="Carrier" evidence="10">
    <location>
        <begin position="700"/>
        <end position="738"/>
    </location>
</feature>
<feature type="domain" description="Thioester reductase (TE)" evidence="12">
    <location>
        <begin position="771"/>
        <end position="1001"/>
    </location>
</feature>
<dbReference type="InterPro" id="IPR036736">
    <property type="entry name" value="ACP-like_sf"/>
</dbReference>
<dbReference type="InterPro" id="IPR009081">
    <property type="entry name" value="PP-bd_ACP"/>
</dbReference>
<dbReference type="CDD" id="cd02249">
    <property type="entry name" value="ZZ"/>
    <property type="match status" value="1"/>
</dbReference>
<dbReference type="SUPFAM" id="SSF51735">
    <property type="entry name" value="NAD(P)-binding Rossmann-fold domains"/>
    <property type="match status" value="1"/>
</dbReference>
<dbReference type="GO" id="GO:0004467">
    <property type="term" value="F:long-chain fatty acid-CoA ligase activity"/>
    <property type="evidence" value="ECO:0007669"/>
    <property type="project" value="UniProtKB-EC"/>
</dbReference>
<dbReference type="EMBL" id="CAJNOQ010000633">
    <property type="protein sequence ID" value="CAF0822737.1"/>
    <property type="molecule type" value="Genomic_DNA"/>
</dbReference>
<keyword evidence="6" id="KW-0443">Lipid metabolism</keyword>
<evidence type="ECO:0000313" key="13">
    <source>
        <dbReference type="EMBL" id="CAF0822737.1"/>
    </source>
</evidence>
<dbReference type="PROSITE" id="PS00455">
    <property type="entry name" value="AMP_BINDING"/>
    <property type="match status" value="1"/>
</dbReference>
<dbReference type="InterPro" id="IPR000433">
    <property type="entry name" value="Znf_ZZ"/>
</dbReference>
<sequence length="1119" mass="127965">MESRYRSKSIPVPESQLLTVQDQLKNNKSDQTLLERETTLSTKLEDTQTLFCLDGESIQSTEAGCLCDICEKKISFGIKRYHCIDCEDFDICLECSKETDHDHTLFVQHCVTSEYQKKVQAGTCVSDILYRSFHCYWNRPCFALTPFTSWYTYNDVYQRVRTYGTQLINNNGLRARDFVGICGDTSLEWVVADIACVFQSLITVPLHTRMINEDLVKVITNCQIKCIICTTEELQSKFTLLMTQCPSLKEIVLFKNIDDLILTDHSEWIDIVINAEDNDLLTIIHTSGSTGIPKGAMITEKLWKTFIEDGLSMHDPFVKAIFKPLCSTSERQALYYTFCSGGRVGICTEPSKIFEDIRLLQPTSLGCTPRFWNVLYAEFQCEYLTQLEKNANSCDPKSKDMVYQKVLTQFRSIFGERLTSVSTGGASTSETVKEFLIDCFGYGRVYEGYGCTEAGDITGDNGILCVGVQIKLEDIPELDYYQTDKPYPRGELWVKTRTLIPGYYNNSIDTEKSLKDGWFCTGDIVELIDSRQIKIIDRKKNFFKISQGEYVAAERLENVYLSCVYIEQIFITCADIIKYSQQQNAVMAVIIPNEKLLIDWAKNTKLESWTDIKDLCKNPIVNKMILVELKKIGERKKLRSFEIPWAIYLEYEPFTIKNGRLTSSNKLARSVVEKYYRNIMDDIVLISQVRDSGDNKKVIHDNFIANGGDSLSAVRLAALAKSNYGIEINVEKLLTSSTNNNVQLLLTDDGMLDPSLTVNNSLSENDGDILLTGCTGFLGAYILYELLKQTTNCRIWCLIRSTKPDIISQVLKYYDFCSSIIDIERIRPIIGDLSKPKFGLTNDDWSQLSSTISLIYHCGAMVNHIKDYYAHRTVNVKGTIEIIRLACSRRIRINYISTLSILPTNKIVNENDQLDELYLYRTNGYSQSKWIAEKLITQAKQRGLPVTIYRPGMISWCSTSGKCNEQDWIYRLFTGLIEYGIAPDVDSLMNLVPVDYVSKVIVWLGQQRESIGEIYHLCNMNSMIQFKTIWNEICTMRQKKSEYIDFNVWWTDVLNKVEHDKKNQILNGLLLFQNGIPNDRDKKILTKNTAKALQTSNIELSEINPTLFAKNLLDNLSRN</sequence>
<evidence type="ECO:0000256" key="6">
    <source>
        <dbReference type="ARBA" id="ARBA00022832"/>
    </source>
</evidence>
<feature type="domain" description="ZZ-type" evidence="11">
    <location>
        <begin position="66"/>
        <end position="103"/>
    </location>
</feature>
<keyword evidence="6" id="KW-0276">Fatty acid metabolism</keyword>
<reference evidence="13" key="1">
    <citation type="submission" date="2021-02" db="EMBL/GenBank/DDBJ databases">
        <authorList>
            <person name="Nowell W R."/>
        </authorList>
    </citation>
    <scope>NUCLEOTIDE SEQUENCE</scope>
</reference>
<dbReference type="Gene3D" id="3.40.50.12780">
    <property type="entry name" value="N-terminal domain of ligase-like"/>
    <property type="match status" value="1"/>
</dbReference>
<dbReference type="Pfam" id="PF00569">
    <property type="entry name" value="ZZ"/>
    <property type="match status" value="1"/>
</dbReference>
<keyword evidence="7" id="KW-0862">Zinc</keyword>
<evidence type="ECO:0000256" key="7">
    <source>
        <dbReference type="ARBA" id="ARBA00022833"/>
    </source>
</evidence>
<dbReference type="EMBL" id="CAJOBC010000633">
    <property type="protein sequence ID" value="CAF3609305.1"/>
    <property type="molecule type" value="Genomic_DNA"/>
</dbReference>
<dbReference type="GO" id="GO:0008270">
    <property type="term" value="F:zinc ion binding"/>
    <property type="evidence" value="ECO:0007669"/>
    <property type="project" value="UniProtKB-KW"/>
</dbReference>
<keyword evidence="5" id="KW-0863">Zinc-finger</keyword>
<dbReference type="Pfam" id="PF00550">
    <property type="entry name" value="PP-binding"/>
    <property type="match status" value="1"/>
</dbReference>
<dbReference type="InterPro" id="IPR036291">
    <property type="entry name" value="NAD(P)-bd_dom_sf"/>
</dbReference>
<evidence type="ECO:0000259" key="12">
    <source>
        <dbReference type="Pfam" id="PF07993"/>
    </source>
</evidence>
<dbReference type="Gene3D" id="1.10.1200.10">
    <property type="entry name" value="ACP-like"/>
    <property type="match status" value="1"/>
</dbReference>
<evidence type="ECO:0000313" key="14">
    <source>
        <dbReference type="EMBL" id="CAF3609305.1"/>
    </source>
</evidence>
<dbReference type="SUPFAM" id="SSF47336">
    <property type="entry name" value="ACP-like"/>
    <property type="match status" value="1"/>
</dbReference>
<accession>A0A813UFL8</accession>
<dbReference type="InterPro" id="IPR013120">
    <property type="entry name" value="FAR_NAD-bd"/>
</dbReference>
<feature type="domain" description="AMP-dependent synthetase/ligase" evidence="9">
    <location>
        <begin position="148"/>
        <end position="504"/>
    </location>
</feature>
<dbReference type="Gene3D" id="3.40.50.720">
    <property type="entry name" value="NAD(P)-binding Rossmann-like Domain"/>
    <property type="match status" value="1"/>
</dbReference>
<proteinExistence type="predicted"/>
<evidence type="ECO:0000256" key="8">
    <source>
        <dbReference type="ARBA" id="ARBA00026121"/>
    </source>
</evidence>
<evidence type="ECO:0000313" key="15">
    <source>
        <dbReference type="Proteomes" id="UP000663829"/>
    </source>
</evidence>
<evidence type="ECO:0000256" key="5">
    <source>
        <dbReference type="ARBA" id="ARBA00022771"/>
    </source>
</evidence>
<evidence type="ECO:0000259" key="10">
    <source>
        <dbReference type="Pfam" id="PF00550"/>
    </source>
</evidence>
<evidence type="ECO:0000256" key="1">
    <source>
        <dbReference type="ARBA" id="ARBA00022450"/>
    </source>
</evidence>
<keyword evidence="4" id="KW-0479">Metal-binding</keyword>
<dbReference type="OrthoDB" id="416786at2759"/>
<evidence type="ECO:0000256" key="4">
    <source>
        <dbReference type="ARBA" id="ARBA00022723"/>
    </source>
</evidence>
<dbReference type="GO" id="GO:0016020">
    <property type="term" value="C:membrane"/>
    <property type="evidence" value="ECO:0007669"/>
    <property type="project" value="TreeGrafter"/>
</dbReference>
<evidence type="ECO:0000259" key="9">
    <source>
        <dbReference type="Pfam" id="PF00501"/>
    </source>
</evidence>
<protein>
    <recommendedName>
        <fullName evidence="8">long-chain-fatty-acid--CoA ligase</fullName>
        <ecNumber evidence="8">6.2.1.3</ecNumber>
    </recommendedName>
</protein>
<evidence type="ECO:0000256" key="3">
    <source>
        <dbReference type="ARBA" id="ARBA00022598"/>
    </source>
</evidence>
<dbReference type="Proteomes" id="UP000681722">
    <property type="component" value="Unassembled WGS sequence"/>
</dbReference>
<evidence type="ECO:0000256" key="2">
    <source>
        <dbReference type="ARBA" id="ARBA00022553"/>
    </source>
</evidence>
<keyword evidence="2" id="KW-0597">Phosphoprotein</keyword>
<dbReference type="EC" id="6.2.1.3" evidence="8"/>
<dbReference type="Pfam" id="PF07993">
    <property type="entry name" value="NAD_binding_4"/>
    <property type="match status" value="1"/>
</dbReference>
<dbReference type="NCBIfam" id="TIGR01746">
    <property type="entry name" value="Thioester-redct"/>
    <property type="match status" value="1"/>
</dbReference>
<dbReference type="CDD" id="cd05235">
    <property type="entry name" value="SDR_e1"/>
    <property type="match status" value="1"/>
</dbReference>
<dbReference type="Pfam" id="PF00501">
    <property type="entry name" value="AMP-binding"/>
    <property type="match status" value="1"/>
</dbReference>
<dbReference type="PANTHER" id="PTHR43272">
    <property type="entry name" value="LONG-CHAIN-FATTY-ACID--COA LIGASE"/>
    <property type="match status" value="1"/>
</dbReference>
<dbReference type="Gene3D" id="3.30.60.90">
    <property type="match status" value="1"/>
</dbReference>